<dbReference type="OrthoDB" id="9972529at2"/>
<keyword evidence="1" id="KW-0175">Coiled coil</keyword>
<feature type="coiled-coil region" evidence="1">
    <location>
        <begin position="27"/>
        <end position="61"/>
    </location>
</feature>
<organism evidence="3 4">
    <name type="scientific">Paenibacillus lactis 154</name>
    <dbReference type="NCBI Taxonomy" id="743719"/>
    <lineage>
        <taxon>Bacteria</taxon>
        <taxon>Bacillati</taxon>
        <taxon>Bacillota</taxon>
        <taxon>Bacilli</taxon>
        <taxon>Bacillales</taxon>
        <taxon>Paenibacillaceae</taxon>
        <taxon>Paenibacillus</taxon>
    </lineage>
</organism>
<gene>
    <name evidence="3" type="ORF">PaelaDRAFT_5810</name>
</gene>
<reference evidence="3 4" key="1">
    <citation type="submission" date="2011-09" db="EMBL/GenBank/DDBJ databases">
        <title>The draft genome of Paenibacillus lactis 154.</title>
        <authorList>
            <consortium name="US DOE Joint Genome Institute (JGI-PGF)"/>
            <person name="Lucas S."/>
            <person name="Han J."/>
            <person name="Lapidus A."/>
            <person name="Cheng J.-F."/>
            <person name="Goodwin L."/>
            <person name="Pitluck S."/>
            <person name="Peters L."/>
            <person name="Land M.L."/>
            <person name="Hauser L."/>
            <person name="Siebers A."/>
            <person name="Thelen M."/>
            <person name="Hugenholtz P."/>
            <person name="Allgaier M."/>
            <person name="Woyke T.J."/>
        </authorList>
    </citation>
    <scope>NUCLEOTIDE SEQUENCE [LARGE SCALE GENOMIC DNA]</scope>
    <source>
        <strain evidence="3 4">154</strain>
    </source>
</reference>
<dbReference type="RefSeq" id="WP_007132957.1">
    <property type="nucleotide sequence ID" value="NZ_AGIP01000024.1"/>
</dbReference>
<evidence type="ECO:0000256" key="1">
    <source>
        <dbReference type="SAM" id="Coils"/>
    </source>
</evidence>
<protein>
    <submittedName>
        <fullName evidence="3">Uncharacterized protein</fullName>
    </submittedName>
</protein>
<evidence type="ECO:0000313" key="3">
    <source>
        <dbReference type="EMBL" id="EHB48936.1"/>
    </source>
</evidence>
<keyword evidence="2" id="KW-0472">Membrane</keyword>
<feature type="transmembrane region" description="Helical" evidence="2">
    <location>
        <begin position="6"/>
        <end position="28"/>
    </location>
</feature>
<accession>G4HP99</accession>
<name>G4HP99_9BACL</name>
<dbReference type="Proteomes" id="UP000003891">
    <property type="component" value="Unassembled WGS sequence"/>
</dbReference>
<keyword evidence="2" id="KW-1133">Transmembrane helix</keyword>
<evidence type="ECO:0000313" key="4">
    <source>
        <dbReference type="Proteomes" id="UP000003891"/>
    </source>
</evidence>
<dbReference type="AlphaFoldDB" id="G4HP99"/>
<proteinExistence type="predicted"/>
<sequence>MGSAFGFGGLIANLVIIFVVLLILYRIVKLAVNRSEIKEDITKLRAEVKNLHTKINNLEKSDL</sequence>
<keyword evidence="2" id="KW-0812">Transmembrane</keyword>
<dbReference type="EMBL" id="AGIP01000024">
    <property type="protein sequence ID" value="EHB48936.1"/>
    <property type="molecule type" value="Genomic_DNA"/>
</dbReference>
<evidence type="ECO:0000256" key="2">
    <source>
        <dbReference type="SAM" id="Phobius"/>
    </source>
</evidence>